<sequence>MKGKNKLIVEIPEGKGRPIDAVQSAKLSSEIGIISRQFISMPTKWKDMKDNDKLHALERLKLKDDEEPNMIDFFKATHYSNEKGWTISEAQEKYEKMVELQSTPIEEGAEPNNIDDIMDEVLCTRPGYIPGLGYGPKPKKTNSITDTIELKKSFKNKEDELNNYKSKFELIQTQMEAMRSALLAVGIQVPSLQFSEPVKDFIVYSDASHSGLGCVLMHEGRCCWLELLKDYACKIDYHPGKVNVVADAVNPTLADEIKAKQILDSSLLPIIEQVEQGSTSDYAFDQDRVLCFKGRYCVSDDVYLRHTILNEPHSSPYVIHFGGDNIYQNLREIYHWVRLKKSISDFVAKCLTCHWKEVFPLDEFAYNNSHQASIRMSPYEALYGHRCHTLICWVELLYCPDPIHIIQLEDVELRPYISYDKELVQILDRDERILRNKIIPMIKL</sequence>
<protein>
    <recommendedName>
        <fullName evidence="1">Integrase zinc-binding domain-containing protein</fullName>
    </recommendedName>
</protein>
<dbReference type="Pfam" id="PF17921">
    <property type="entry name" value="Integrase_H2C2"/>
    <property type="match status" value="1"/>
</dbReference>
<evidence type="ECO:0000259" key="1">
    <source>
        <dbReference type="Pfam" id="PF17921"/>
    </source>
</evidence>
<dbReference type="InterPro" id="IPR041588">
    <property type="entry name" value="Integrase_H2C2"/>
</dbReference>
<reference evidence="2" key="1">
    <citation type="submission" date="2019-09" db="EMBL/GenBank/DDBJ databases">
        <title>Draft genome information of white flower Hibiscus syriacus.</title>
        <authorList>
            <person name="Kim Y.-M."/>
        </authorList>
    </citation>
    <scope>NUCLEOTIDE SEQUENCE [LARGE SCALE GENOMIC DNA]</scope>
    <source>
        <strain evidence="2">YM2019G1</strain>
    </source>
</reference>
<dbReference type="PANTHER" id="PTHR47266">
    <property type="entry name" value="ENDONUCLEASE-RELATED"/>
    <property type="match status" value="1"/>
</dbReference>
<comment type="caution">
    <text evidence="2">The sequence shown here is derived from an EMBL/GenBank/DDBJ whole genome shotgun (WGS) entry which is preliminary data.</text>
</comment>
<feature type="domain" description="Integrase zinc-binding" evidence="1">
    <location>
        <begin position="304"/>
        <end position="353"/>
    </location>
</feature>
<dbReference type="EMBL" id="VEPZ02001268">
    <property type="protein sequence ID" value="KAE8683480.1"/>
    <property type="molecule type" value="Genomic_DNA"/>
</dbReference>
<accession>A0A6A2YVZ8</accession>
<gene>
    <name evidence="2" type="ORF">F3Y22_tig00111207pilonHSYRG00012</name>
</gene>
<name>A0A6A2YVZ8_HIBSY</name>
<keyword evidence="3" id="KW-1185">Reference proteome</keyword>
<dbReference type="Gene3D" id="1.10.340.70">
    <property type="match status" value="1"/>
</dbReference>
<evidence type="ECO:0000313" key="3">
    <source>
        <dbReference type="Proteomes" id="UP000436088"/>
    </source>
</evidence>
<proteinExistence type="predicted"/>
<dbReference type="InterPro" id="IPR052160">
    <property type="entry name" value="Gypsy_RT_Integrase-like"/>
</dbReference>
<evidence type="ECO:0000313" key="2">
    <source>
        <dbReference type="EMBL" id="KAE8683480.1"/>
    </source>
</evidence>
<dbReference type="Proteomes" id="UP000436088">
    <property type="component" value="Unassembled WGS sequence"/>
</dbReference>
<dbReference type="AlphaFoldDB" id="A0A6A2YVZ8"/>
<organism evidence="2 3">
    <name type="scientific">Hibiscus syriacus</name>
    <name type="common">Rose of Sharon</name>
    <dbReference type="NCBI Taxonomy" id="106335"/>
    <lineage>
        <taxon>Eukaryota</taxon>
        <taxon>Viridiplantae</taxon>
        <taxon>Streptophyta</taxon>
        <taxon>Embryophyta</taxon>
        <taxon>Tracheophyta</taxon>
        <taxon>Spermatophyta</taxon>
        <taxon>Magnoliopsida</taxon>
        <taxon>eudicotyledons</taxon>
        <taxon>Gunneridae</taxon>
        <taxon>Pentapetalae</taxon>
        <taxon>rosids</taxon>
        <taxon>malvids</taxon>
        <taxon>Malvales</taxon>
        <taxon>Malvaceae</taxon>
        <taxon>Malvoideae</taxon>
        <taxon>Hibiscus</taxon>
    </lineage>
</organism>